<keyword evidence="3" id="KW-0479">Metal-binding</keyword>
<dbReference type="Proteomes" id="UP000033540">
    <property type="component" value="Unassembled WGS sequence"/>
</dbReference>
<comment type="similarity">
    <text evidence="1 8">Belongs to the tannase family.</text>
</comment>
<keyword evidence="4 8" id="KW-0732">Signal</keyword>
<dbReference type="EMBL" id="JZEE01000194">
    <property type="protein sequence ID" value="KJK67395.1"/>
    <property type="molecule type" value="Genomic_DNA"/>
</dbReference>
<comment type="caution">
    <text evidence="9">The sequence shown here is derived from an EMBL/GenBank/DDBJ whole genome shotgun (WGS) entry which is preliminary data.</text>
</comment>
<dbReference type="OrthoDB" id="3039123at2759"/>
<feature type="chain" id="PRO_5005116916" description="Carboxylic ester hydrolase" evidence="8">
    <location>
        <begin position="18"/>
        <end position="560"/>
    </location>
</feature>
<keyword evidence="5 8" id="KW-0378">Hydrolase</keyword>
<dbReference type="GO" id="GO:0046872">
    <property type="term" value="F:metal ion binding"/>
    <property type="evidence" value="ECO:0007669"/>
    <property type="project" value="UniProtKB-KW"/>
</dbReference>
<dbReference type="AlphaFoldDB" id="A0A0F0II57"/>
<dbReference type="Pfam" id="PF07519">
    <property type="entry name" value="Tannase"/>
    <property type="match status" value="1"/>
</dbReference>
<feature type="signal peptide" evidence="8">
    <location>
        <begin position="1"/>
        <end position="17"/>
    </location>
</feature>
<evidence type="ECO:0000313" key="9">
    <source>
        <dbReference type="EMBL" id="KJK67395.1"/>
    </source>
</evidence>
<dbReference type="EC" id="3.1.1.-" evidence="8"/>
<dbReference type="SUPFAM" id="SSF53474">
    <property type="entry name" value="alpha/beta-Hydrolases"/>
    <property type="match status" value="1"/>
</dbReference>
<reference evidence="9 10" key="1">
    <citation type="submission" date="2015-02" db="EMBL/GenBank/DDBJ databases">
        <title>Draft genome sequence of Aspergillus parasiticus SU-1.</title>
        <authorList>
            <person name="Yu J."/>
            <person name="Fedorova N."/>
            <person name="Yin Y."/>
            <person name="Losada L."/>
            <person name="Zafar N."/>
            <person name="Taujale R."/>
            <person name="Ehrlich K.C."/>
            <person name="Bhatnagar D."/>
            <person name="Cleveland T.E."/>
            <person name="Bennett J.W."/>
            <person name="Nierman W.C."/>
        </authorList>
    </citation>
    <scope>NUCLEOTIDE SEQUENCE [LARGE SCALE GENOMIC DNA]</scope>
    <source>
        <strain evidence="10">ATCC 56775 / NRRL 5862 / SRRC 143 / SU-1</strain>
    </source>
</reference>
<evidence type="ECO:0000256" key="8">
    <source>
        <dbReference type="RuleBase" id="RU361238"/>
    </source>
</evidence>
<evidence type="ECO:0000256" key="2">
    <source>
        <dbReference type="ARBA" id="ARBA00022487"/>
    </source>
</evidence>
<evidence type="ECO:0000256" key="7">
    <source>
        <dbReference type="ARBA" id="ARBA00023157"/>
    </source>
</evidence>
<evidence type="ECO:0000256" key="4">
    <source>
        <dbReference type="ARBA" id="ARBA00022729"/>
    </source>
</evidence>
<sequence>MAHLLWVLGMLGVAARAATINEVCTAEYVAANLPSNGTLLGIEIDLSSVTAATISTSGIPVCDVNFAYTHDGLDRTNVNYWMPSPANFLNRYVSTGGEGWNITENNSSLPSGIELGAVAGTTDGGFGGFDVSSWEVWLNGDGEVNWDTVYMFGYKVINEMSQIGKDLTKSFYNMSDTKLWSYYDGCSEGGREGWSQVQIGSDLDGAVIGAPGMHFSFQQIQHLWSQFVEYQLNYYPPYCELEKIVNLTTLACDPLDGRVDGVVSRTDLCKLHFNLNSTIGESYSCSETAEIPNFMPYIPAQNGTVTKKGVAVAKEILNGAHDNLGRRIYMSYQPTAQFQDAVTSYNETTGEYGSYFVKQSAQWVEIGLNLLTNVSTLSSFEGVTRDTFRDWIATGFQRYYDSLETTWPDLSVWQKAGRKVLHYHGESDPQVPTSGSVRYYESVRSIMYPHLSYNQSVAELNDWYRLFLVPGGAHCGANPLQPNAPWPETTLAALIDWVENGIEPKTLNGTIQSTGEQQQICGWPLRPYFKNNATNPECVYDQKSLDTWKYDLNAFKMPIH</sequence>
<evidence type="ECO:0000256" key="1">
    <source>
        <dbReference type="ARBA" id="ARBA00006249"/>
    </source>
</evidence>
<dbReference type="PANTHER" id="PTHR33938:SF16">
    <property type="entry name" value="CARBOXYLIC ESTER HYDROLASE"/>
    <property type="match status" value="1"/>
</dbReference>
<dbReference type="PANTHER" id="PTHR33938">
    <property type="entry name" value="FERULOYL ESTERASE B-RELATED"/>
    <property type="match status" value="1"/>
</dbReference>
<gene>
    <name evidence="9" type="ORF">P875_00117168</name>
</gene>
<evidence type="ECO:0000313" key="10">
    <source>
        <dbReference type="Proteomes" id="UP000033540"/>
    </source>
</evidence>
<evidence type="ECO:0000256" key="6">
    <source>
        <dbReference type="ARBA" id="ARBA00022837"/>
    </source>
</evidence>
<evidence type="ECO:0000256" key="5">
    <source>
        <dbReference type="ARBA" id="ARBA00022801"/>
    </source>
</evidence>
<accession>A0A0F0II57</accession>
<name>A0A0F0II57_ASPPU</name>
<keyword evidence="6" id="KW-0106">Calcium</keyword>
<protein>
    <recommendedName>
        <fullName evidence="8">Carboxylic ester hydrolase</fullName>
        <ecNumber evidence="8">3.1.1.-</ecNumber>
    </recommendedName>
</protein>
<dbReference type="InterPro" id="IPR029058">
    <property type="entry name" value="AB_hydrolase_fold"/>
</dbReference>
<evidence type="ECO:0000256" key="3">
    <source>
        <dbReference type="ARBA" id="ARBA00022723"/>
    </source>
</evidence>
<keyword evidence="2" id="KW-0719">Serine esterase</keyword>
<dbReference type="InterPro" id="IPR011118">
    <property type="entry name" value="Tannase/feruloyl_esterase"/>
</dbReference>
<proteinExistence type="inferred from homology"/>
<keyword evidence="7" id="KW-1015">Disulfide bond</keyword>
<organism evidence="9 10">
    <name type="scientific">Aspergillus parasiticus (strain ATCC 56775 / NRRL 5862 / SRRC 143 / SU-1)</name>
    <dbReference type="NCBI Taxonomy" id="1403190"/>
    <lineage>
        <taxon>Eukaryota</taxon>
        <taxon>Fungi</taxon>
        <taxon>Dikarya</taxon>
        <taxon>Ascomycota</taxon>
        <taxon>Pezizomycotina</taxon>
        <taxon>Eurotiomycetes</taxon>
        <taxon>Eurotiomycetidae</taxon>
        <taxon>Eurotiales</taxon>
        <taxon>Aspergillaceae</taxon>
        <taxon>Aspergillus</taxon>
        <taxon>Aspergillus subgen. Circumdati</taxon>
    </lineage>
</organism>
<dbReference type="GO" id="GO:0030600">
    <property type="term" value="F:feruloyl esterase activity"/>
    <property type="evidence" value="ECO:0007669"/>
    <property type="project" value="UniProtKB-ARBA"/>
</dbReference>